<feature type="compositionally biased region" description="Gly residues" evidence="11">
    <location>
        <begin position="277"/>
        <end position="287"/>
    </location>
</feature>
<feature type="compositionally biased region" description="Basic and acidic residues" evidence="11">
    <location>
        <begin position="318"/>
        <end position="328"/>
    </location>
</feature>
<proteinExistence type="inferred from homology"/>
<reference evidence="14 15" key="1">
    <citation type="submission" date="2020-08" db="EMBL/GenBank/DDBJ databases">
        <authorList>
            <person name="Seo M.-J."/>
        </authorList>
    </citation>
    <scope>NUCLEOTIDE SEQUENCE [LARGE SCALE GENOMIC DNA]</scope>
    <source>
        <strain evidence="14 15">MBLA0160</strain>
    </source>
</reference>
<dbReference type="InterPro" id="IPR011545">
    <property type="entry name" value="DEAD/DEAH_box_helicase_dom"/>
</dbReference>
<dbReference type="HAMAP" id="MF_00442">
    <property type="entry name" value="Helicase_Hel308"/>
    <property type="match status" value="1"/>
</dbReference>
<evidence type="ECO:0000259" key="13">
    <source>
        <dbReference type="PROSITE" id="PS51194"/>
    </source>
</evidence>
<keyword evidence="6 10" id="KW-0238">DNA-binding</keyword>
<dbReference type="PANTHER" id="PTHR47961">
    <property type="entry name" value="DNA POLYMERASE THETA, PUTATIVE (AFU_ORTHOLOGUE AFUA_1G05260)-RELATED"/>
    <property type="match status" value="1"/>
</dbReference>
<dbReference type="GO" id="GO:0043138">
    <property type="term" value="F:3'-5' DNA helicase activity"/>
    <property type="evidence" value="ECO:0007669"/>
    <property type="project" value="UniProtKB-UniRule"/>
</dbReference>
<dbReference type="EC" id="5.6.2.4" evidence="10"/>
<evidence type="ECO:0000256" key="10">
    <source>
        <dbReference type="HAMAP-Rule" id="MF_00442"/>
    </source>
</evidence>
<comment type="similarity">
    <text evidence="10">Belongs to the helicase family. Hel308 subfamily.</text>
</comment>
<dbReference type="InterPro" id="IPR036390">
    <property type="entry name" value="WH_DNA-bd_sf"/>
</dbReference>
<dbReference type="InterPro" id="IPR027417">
    <property type="entry name" value="P-loop_NTPase"/>
</dbReference>
<dbReference type="GO" id="GO:0003677">
    <property type="term" value="F:DNA binding"/>
    <property type="evidence" value="ECO:0007669"/>
    <property type="project" value="UniProtKB-UniRule"/>
</dbReference>
<dbReference type="SMART" id="SM00487">
    <property type="entry name" value="DEXDc"/>
    <property type="match status" value="1"/>
</dbReference>
<dbReference type="InterPro" id="IPR048772">
    <property type="entry name" value="Hel308-like_dom4"/>
</dbReference>
<evidence type="ECO:0000313" key="15">
    <source>
        <dbReference type="Proteomes" id="UP000546257"/>
    </source>
</evidence>
<dbReference type="PROSITE" id="PS51192">
    <property type="entry name" value="HELICASE_ATP_BIND_1"/>
    <property type="match status" value="1"/>
</dbReference>
<dbReference type="Gene3D" id="3.40.50.300">
    <property type="entry name" value="P-loop containing nucleotide triphosphate hydrolases"/>
    <property type="match status" value="2"/>
</dbReference>
<keyword evidence="2 10" id="KW-0227">DNA damage</keyword>
<accession>A0A7J9SH37</accession>
<gene>
    <name evidence="10" type="primary">hel308</name>
    <name evidence="14" type="ORF">H5V44_02970</name>
</gene>
<name>A0A7J9SH37_9EURY</name>
<comment type="catalytic activity">
    <reaction evidence="9 10">
        <text>Couples ATP hydrolysis with the unwinding of duplex DNA by translocating in the 3'-5' direction.</text>
        <dbReference type="EC" id="5.6.2.4"/>
    </reaction>
</comment>
<feature type="binding site" evidence="10">
    <location>
        <position position="28"/>
    </location>
    <ligand>
        <name>ATP</name>
        <dbReference type="ChEBI" id="CHEBI:30616"/>
    </ligand>
</feature>
<keyword evidence="15" id="KW-1185">Reference proteome</keyword>
<evidence type="ECO:0000256" key="9">
    <source>
        <dbReference type="ARBA" id="ARBA00034617"/>
    </source>
</evidence>
<dbReference type="SUPFAM" id="SSF158702">
    <property type="entry name" value="Sec63 N-terminal domain-like"/>
    <property type="match status" value="1"/>
</dbReference>
<comment type="caution">
    <text evidence="14">The sequence shown here is derived from an EMBL/GenBank/DDBJ whole genome shotgun (WGS) entry which is preliminary data.</text>
</comment>
<dbReference type="AlphaFoldDB" id="A0A7J9SH37"/>
<keyword evidence="4 10" id="KW-0347">Helicase</keyword>
<keyword evidence="7 10" id="KW-0234">DNA repair</keyword>
<evidence type="ECO:0000256" key="5">
    <source>
        <dbReference type="ARBA" id="ARBA00022840"/>
    </source>
</evidence>
<evidence type="ECO:0000256" key="3">
    <source>
        <dbReference type="ARBA" id="ARBA00022801"/>
    </source>
</evidence>
<dbReference type="Proteomes" id="UP000546257">
    <property type="component" value="Unassembled WGS sequence"/>
</dbReference>
<dbReference type="SUPFAM" id="SSF52540">
    <property type="entry name" value="P-loop containing nucleoside triphosphate hydrolases"/>
    <property type="match status" value="1"/>
</dbReference>
<dbReference type="InterPro" id="IPR022965">
    <property type="entry name" value="Helicase_Hel308"/>
</dbReference>
<feature type="domain" description="Helicase ATP-binding" evidence="12">
    <location>
        <begin position="33"/>
        <end position="194"/>
    </location>
</feature>
<comment type="function">
    <text evidence="10">DNA-dependent ATPase and 3'-5' DNA helicase that may be involved in repair of stalled replication forks.</text>
</comment>
<dbReference type="PROSITE" id="PS51194">
    <property type="entry name" value="HELICASE_CTER"/>
    <property type="match status" value="1"/>
</dbReference>
<evidence type="ECO:0000256" key="8">
    <source>
        <dbReference type="ARBA" id="ARBA00023235"/>
    </source>
</evidence>
<dbReference type="GO" id="GO:0005524">
    <property type="term" value="F:ATP binding"/>
    <property type="evidence" value="ECO:0007669"/>
    <property type="project" value="UniProtKB-UniRule"/>
</dbReference>
<dbReference type="Pfam" id="PF21280">
    <property type="entry name" value="Helicase_dom4_arc"/>
    <property type="match status" value="1"/>
</dbReference>
<evidence type="ECO:0000313" key="14">
    <source>
        <dbReference type="EMBL" id="MBB6645267.1"/>
    </source>
</evidence>
<evidence type="ECO:0000256" key="1">
    <source>
        <dbReference type="ARBA" id="ARBA00022741"/>
    </source>
</evidence>
<feature type="domain" description="Helicase C-terminal" evidence="13">
    <location>
        <begin position="239"/>
        <end position="462"/>
    </location>
</feature>
<keyword evidence="8 10" id="KW-0413">Isomerase</keyword>
<keyword evidence="1 10" id="KW-0547">Nucleotide-binding</keyword>
<dbReference type="Gene3D" id="1.10.3380.30">
    <property type="match status" value="1"/>
</dbReference>
<feature type="region of interest" description="Disordered" evidence="11">
    <location>
        <begin position="267"/>
        <end position="328"/>
    </location>
</feature>
<dbReference type="CDD" id="cd18795">
    <property type="entry name" value="SF2_C_Ski2"/>
    <property type="match status" value="1"/>
</dbReference>
<evidence type="ECO:0000256" key="4">
    <source>
        <dbReference type="ARBA" id="ARBA00022806"/>
    </source>
</evidence>
<evidence type="ECO:0000256" key="11">
    <source>
        <dbReference type="SAM" id="MobiDB-lite"/>
    </source>
</evidence>
<dbReference type="Pfam" id="PF00271">
    <property type="entry name" value="Helicase_C"/>
    <property type="match status" value="1"/>
</dbReference>
<dbReference type="InterPro" id="IPR014001">
    <property type="entry name" value="Helicase_ATP-bd"/>
</dbReference>
<dbReference type="PANTHER" id="PTHR47961:SF10">
    <property type="entry name" value="ATP-DEPENDENT DNA HELICASE HEL308"/>
    <property type="match status" value="1"/>
</dbReference>
<organism evidence="14 15">
    <name type="scientific">Halobellus ruber</name>
    <dbReference type="NCBI Taxonomy" id="2761102"/>
    <lineage>
        <taxon>Archaea</taxon>
        <taxon>Methanobacteriati</taxon>
        <taxon>Methanobacteriota</taxon>
        <taxon>Stenosarchaea group</taxon>
        <taxon>Halobacteria</taxon>
        <taxon>Halobacteriales</taxon>
        <taxon>Haloferacaceae</taxon>
        <taxon>Halobellus</taxon>
    </lineage>
</organism>
<keyword evidence="3 10" id="KW-0378">Hydrolase</keyword>
<dbReference type="SMART" id="SM00490">
    <property type="entry name" value="HELICc"/>
    <property type="match status" value="1"/>
</dbReference>
<evidence type="ECO:0000256" key="2">
    <source>
        <dbReference type="ARBA" id="ARBA00022763"/>
    </source>
</evidence>
<dbReference type="RefSeq" id="WP_185191630.1">
    <property type="nucleotide sequence ID" value="NZ_JACKXD010000001.1"/>
</dbReference>
<dbReference type="Pfam" id="PF00270">
    <property type="entry name" value="DEAD"/>
    <property type="match status" value="1"/>
</dbReference>
<keyword evidence="5 10" id="KW-0067">ATP-binding</keyword>
<evidence type="ECO:0000256" key="7">
    <source>
        <dbReference type="ARBA" id="ARBA00023204"/>
    </source>
</evidence>
<dbReference type="GO" id="GO:0006281">
    <property type="term" value="P:DNA repair"/>
    <property type="evidence" value="ECO:0007669"/>
    <property type="project" value="UniProtKB-UniRule"/>
</dbReference>
<dbReference type="InterPro" id="IPR050474">
    <property type="entry name" value="Hel308_SKI2-like"/>
</dbReference>
<sequence>MFVRDLPVSAAVREQYRASGIEELYPPQAAAVEAGVTRGENVVAAIPTASGKTLIAELAMLTAEGPALYIVPLRALAREKYESFTELPGVSVGISTGDFDSPAEELGEEDIVVATAEKVDSAIRNGASWVAELACVVVDEVHLLGRPRRGPTLEITLATLQRRAPGVQVVALSATVENPDAIADWLDAELVESTWRPVSLRTGVYADGDVEFDDGSTLAVDVPPVGPNDDRGTEATAALVADAVDDGGQCLAFVRSRREAESLAARLAEEPSLQERYGGGPGRGAGSDGADAERGAEADTENGADAADPPGPRLAAAVRERGGTETGRRLATAVESGVAFHHAGLSSDHRSLVESAYRDREVGVICATPTLAAGVNVPARRVVVRDLERYTGEEMTPLPVLEVHQMCGRAGRPHLDPYGEAVLVAADDPGAVRERYVDAGPEAVESQLTEREALRTHMLSVVASGFADSKRGVLDLLDATFFAFQSPDVDLSGLVDEVAAELSGMGLLAVGGGNAAGDADGSDAPEGALSATDLGATVSRQYVRPETGARLVEAVRTIESMPAADVTPLTALGAVCATPDTRGTYLGNRERAAIYRYATQHAAEFTTAPDEAADFESWLCAVKLARIIREWIDGAAPETLVEQYRIGPGDLESHLERAAWLLGAADALADTLDSEVSVFASVREDLAASTDAEGDRRRRP</sequence>
<dbReference type="EMBL" id="JACKXD010000001">
    <property type="protein sequence ID" value="MBB6645267.1"/>
    <property type="molecule type" value="Genomic_DNA"/>
</dbReference>
<evidence type="ECO:0000259" key="12">
    <source>
        <dbReference type="PROSITE" id="PS51192"/>
    </source>
</evidence>
<comment type="subunit">
    <text evidence="10">Monomer.</text>
</comment>
<dbReference type="InterPro" id="IPR001650">
    <property type="entry name" value="Helicase_C-like"/>
</dbReference>
<protein>
    <recommendedName>
        <fullName evidence="10">ATP-dependent DNA helicase Hel308</fullName>
        <ecNumber evidence="10">5.6.2.4</ecNumber>
    </recommendedName>
    <alternativeName>
        <fullName evidence="10">DNA 3'-5' helicase Hel308</fullName>
    </alternativeName>
</protein>
<dbReference type="GO" id="GO:0016818">
    <property type="term" value="F:hydrolase activity, acting on acid anhydrides, in phosphorus-containing anhydrides"/>
    <property type="evidence" value="ECO:0007669"/>
    <property type="project" value="UniProtKB-UniRule"/>
</dbReference>
<comment type="catalytic activity">
    <reaction evidence="10">
        <text>ATP + H2O = ADP + phosphate + H(+)</text>
        <dbReference type="Rhea" id="RHEA:13065"/>
        <dbReference type="ChEBI" id="CHEBI:15377"/>
        <dbReference type="ChEBI" id="CHEBI:15378"/>
        <dbReference type="ChEBI" id="CHEBI:30616"/>
        <dbReference type="ChEBI" id="CHEBI:43474"/>
        <dbReference type="ChEBI" id="CHEBI:456216"/>
        <dbReference type="EC" id="5.6.2.4"/>
    </reaction>
</comment>
<evidence type="ECO:0000256" key="6">
    <source>
        <dbReference type="ARBA" id="ARBA00023125"/>
    </source>
</evidence>
<dbReference type="SUPFAM" id="SSF46785">
    <property type="entry name" value="Winged helix' DNA-binding domain"/>
    <property type="match status" value="1"/>
</dbReference>